<dbReference type="KEGG" id="smo:SELMODRAFT_424234"/>
<dbReference type="Gene3D" id="1.25.10.10">
    <property type="entry name" value="Leucine-rich Repeat Variant"/>
    <property type="match status" value="4"/>
</dbReference>
<dbReference type="PANTHER" id="PTHR16216:SF2">
    <property type="entry name" value="DYNEIN AXONEMAL ASSEMBLY FACTOR 5"/>
    <property type="match status" value="1"/>
</dbReference>
<reference evidence="3 4" key="1">
    <citation type="journal article" date="2011" name="Science">
        <title>The Selaginella genome identifies genetic changes associated with the evolution of vascular plants.</title>
        <authorList>
            <person name="Banks J.A."/>
            <person name="Nishiyama T."/>
            <person name="Hasebe M."/>
            <person name="Bowman J.L."/>
            <person name="Gribskov M."/>
            <person name="dePamphilis C."/>
            <person name="Albert V.A."/>
            <person name="Aono N."/>
            <person name="Aoyama T."/>
            <person name="Ambrose B.A."/>
            <person name="Ashton N.W."/>
            <person name="Axtell M.J."/>
            <person name="Barker E."/>
            <person name="Barker M.S."/>
            <person name="Bennetzen J.L."/>
            <person name="Bonawitz N.D."/>
            <person name="Chapple C."/>
            <person name="Cheng C."/>
            <person name="Correa L.G."/>
            <person name="Dacre M."/>
            <person name="DeBarry J."/>
            <person name="Dreyer I."/>
            <person name="Elias M."/>
            <person name="Engstrom E.M."/>
            <person name="Estelle M."/>
            <person name="Feng L."/>
            <person name="Finet C."/>
            <person name="Floyd S.K."/>
            <person name="Frommer W.B."/>
            <person name="Fujita T."/>
            <person name="Gramzow L."/>
            <person name="Gutensohn M."/>
            <person name="Harholt J."/>
            <person name="Hattori M."/>
            <person name="Heyl A."/>
            <person name="Hirai T."/>
            <person name="Hiwatashi Y."/>
            <person name="Ishikawa M."/>
            <person name="Iwata M."/>
            <person name="Karol K.G."/>
            <person name="Koehler B."/>
            <person name="Kolukisaoglu U."/>
            <person name="Kubo M."/>
            <person name="Kurata T."/>
            <person name="Lalonde S."/>
            <person name="Li K."/>
            <person name="Li Y."/>
            <person name="Litt A."/>
            <person name="Lyons E."/>
            <person name="Manning G."/>
            <person name="Maruyama T."/>
            <person name="Michael T.P."/>
            <person name="Mikami K."/>
            <person name="Miyazaki S."/>
            <person name="Morinaga S."/>
            <person name="Murata T."/>
            <person name="Mueller-Roeber B."/>
            <person name="Nelson D.R."/>
            <person name="Obara M."/>
            <person name="Oguri Y."/>
            <person name="Olmstead R.G."/>
            <person name="Onodera N."/>
            <person name="Petersen B.L."/>
            <person name="Pils B."/>
            <person name="Prigge M."/>
            <person name="Rensing S.A."/>
            <person name="Riano-Pachon D.M."/>
            <person name="Roberts A.W."/>
            <person name="Sato Y."/>
            <person name="Scheller H.V."/>
            <person name="Schulz B."/>
            <person name="Schulz C."/>
            <person name="Shakirov E.V."/>
            <person name="Shibagaki N."/>
            <person name="Shinohara N."/>
            <person name="Shippen D.E."/>
            <person name="Soerensen I."/>
            <person name="Sotooka R."/>
            <person name="Sugimoto N."/>
            <person name="Sugita M."/>
            <person name="Sumikawa N."/>
            <person name="Tanurdzic M."/>
            <person name="Theissen G."/>
            <person name="Ulvskov P."/>
            <person name="Wakazuki S."/>
            <person name="Weng J.K."/>
            <person name="Willats W.W."/>
            <person name="Wipf D."/>
            <person name="Wolf P.G."/>
            <person name="Yang L."/>
            <person name="Zimmer A.D."/>
            <person name="Zhu Q."/>
            <person name="Mitros T."/>
            <person name="Hellsten U."/>
            <person name="Loque D."/>
            <person name="Otillar R."/>
            <person name="Salamov A."/>
            <person name="Schmutz J."/>
            <person name="Shapiro H."/>
            <person name="Lindquist E."/>
            <person name="Lucas S."/>
            <person name="Rokhsar D."/>
            <person name="Grigoriev I.V."/>
        </authorList>
    </citation>
    <scope>NUCLEOTIDE SEQUENCE [LARGE SCALE GENOMIC DNA]</scope>
</reference>
<evidence type="ECO:0000259" key="1">
    <source>
        <dbReference type="Pfam" id="PF24573"/>
    </source>
</evidence>
<gene>
    <name evidence="3" type="ORF">SELMODRAFT_424234</name>
</gene>
<dbReference type="STRING" id="88036.D8SP83"/>
<dbReference type="Proteomes" id="UP000001514">
    <property type="component" value="Unassembled WGS sequence"/>
</dbReference>
<name>D8SP83_SELML</name>
<dbReference type="PANTHER" id="PTHR16216">
    <property type="entry name" value="DYNEIN ASSEMBLY FACTOR 5, AXONEMAL"/>
    <property type="match status" value="1"/>
</dbReference>
<dbReference type="InterPro" id="IPR016024">
    <property type="entry name" value="ARM-type_fold"/>
</dbReference>
<dbReference type="AlphaFoldDB" id="D8SP83"/>
<keyword evidence="4" id="KW-1185">Reference proteome</keyword>
<evidence type="ECO:0008006" key="5">
    <source>
        <dbReference type="Google" id="ProtNLM"/>
    </source>
</evidence>
<dbReference type="InterPro" id="IPR052623">
    <property type="entry name" value="DAAF5"/>
</dbReference>
<dbReference type="SUPFAM" id="SSF48371">
    <property type="entry name" value="ARM repeat"/>
    <property type="match status" value="1"/>
</dbReference>
<dbReference type="OrthoDB" id="413572at2759"/>
<dbReference type="InterPro" id="IPR057978">
    <property type="entry name" value="TPR_DAAF5"/>
</dbReference>
<sequence>MDADDAPSNAVDQAIAAADFAQTIQRDLNCLSDPDRNTRRKALERLDKLLVTESRSPAMLQIVWDETILKLVVRNLHDPVERCREAAVNMISRVVKLLADVEQTTFLIVPAIAERTGQLPVLEHSEEIRLSLINLLNAIICQCSVESVREFSEHITRVICVTLSDSFHEIKKASCALLSRLCSRAPDVIGENADVILHALLPNILHAHSRVRSAVVSALNDVVSCGLPAGMIAQHVAPGVKAVAFDHSDTVRKVFFEYVALWLGYEPDETCPITETKNQTAYMPLLLPLLLLGIGDDSPEISTSTLAMVYRVGEVYKHWNAHDSVQEKTWRHDCNVLPLPFETEPGYGSRLMIQRHLKQIVYDCSKDFRDWAVTTRLGAARLLQTTLVFAESHSSRHLDVLIPSLCSAVADDDVRVAQHVVKSSQILGFNNAPEHWLDLIMDSIVSDRSTALQRANGLVVFAGLLYGTPNENVHEGLVIQILQGLCQANLSFDESLAVRRQLLAVLTNVVVKAGPISRVSSKEMLILLLQLQCIQDDARLRQDAASLIETFAHVTGYESLEQLYACHTRDLIDRAILRHEEWLGNSPGRHLFEAVLKNFGHLAGSYLAEILPIIASCLKPQRDPSLRLSLLHLLDDLFETSGLESWWSSLAKEVIVSVLIPCGIWQAGKVGAAVRHAAMVAVGTYLRRGLCTQKDLNDILETGETLPVVISCLEEDFYVDTRRVTCHVMENIIRIAGNSLKDDYRVKIGAVLQKRLDDSNDGVRLGILRSLSLFLSTLPPAYPGTELKSCLSSLVLHMDDQNQQIKESVCKAVEVCAVKRPALVVEIVTEVRSKHQSSQYCDYLLTVAGSVQTADSVESAA</sequence>
<dbReference type="Pfam" id="PF25757">
    <property type="entry name" value="TPR_DNAAF5"/>
    <property type="match status" value="1"/>
</dbReference>
<protein>
    <recommendedName>
        <fullName evidence="5">TOG domain-containing protein</fullName>
    </recommendedName>
</protein>
<evidence type="ECO:0000313" key="3">
    <source>
        <dbReference type="EMBL" id="EFJ13737.1"/>
    </source>
</evidence>
<evidence type="ECO:0000313" key="4">
    <source>
        <dbReference type="Proteomes" id="UP000001514"/>
    </source>
</evidence>
<dbReference type="OMA" id="AFQGPWA"/>
<accession>D8SP83</accession>
<organism evidence="4">
    <name type="scientific">Selaginella moellendorffii</name>
    <name type="common">Spikemoss</name>
    <dbReference type="NCBI Taxonomy" id="88036"/>
    <lineage>
        <taxon>Eukaryota</taxon>
        <taxon>Viridiplantae</taxon>
        <taxon>Streptophyta</taxon>
        <taxon>Embryophyta</taxon>
        <taxon>Tracheophyta</taxon>
        <taxon>Lycopodiopsida</taxon>
        <taxon>Selaginellales</taxon>
        <taxon>Selaginellaceae</taxon>
        <taxon>Selaginella</taxon>
    </lineage>
</organism>
<feature type="domain" description="Dynein axonemal assembly factor 5 TPR repeats" evidence="2">
    <location>
        <begin position="30"/>
        <end position="323"/>
    </location>
</feature>
<feature type="domain" description="Dynein axonemal assembly factor 5 HEAT-repeat" evidence="1">
    <location>
        <begin position="343"/>
        <end position="533"/>
    </location>
</feature>
<proteinExistence type="predicted"/>
<dbReference type="InterPro" id="IPR011989">
    <property type="entry name" value="ARM-like"/>
</dbReference>
<dbReference type="Gramene" id="EFJ13737">
    <property type="protein sequence ID" value="EFJ13737"/>
    <property type="gene ID" value="SELMODRAFT_424234"/>
</dbReference>
<dbReference type="InParanoid" id="D8SP83"/>
<dbReference type="Pfam" id="PF24573">
    <property type="entry name" value="HEAT_DAAF5"/>
    <property type="match status" value="1"/>
</dbReference>
<dbReference type="HOGENOM" id="CLU_010823_1_0_1"/>
<evidence type="ECO:0000259" key="2">
    <source>
        <dbReference type="Pfam" id="PF25757"/>
    </source>
</evidence>
<dbReference type="EMBL" id="GL377631">
    <property type="protein sequence ID" value="EFJ13737.1"/>
    <property type="molecule type" value="Genomic_DNA"/>
</dbReference>
<dbReference type="InterPro" id="IPR056497">
    <property type="entry name" value="HEAT_DAAF5"/>
</dbReference>
<dbReference type="eggNOG" id="ENOG502QRXT">
    <property type="taxonomic scope" value="Eukaryota"/>
</dbReference>